<feature type="chain" id="PRO_5007868114" evidence="1">
    <location>
        <begin position="23"/>
        <end position="150"/>
    </location>
</feature>
<organism evidence="2 3">
    <name type="scientific">Neolentinus lepideus HHB14362 ss-1</name>
    <dbReference type="NCBI Taxonomy" id="1314782"/>
    <lineage>
        <taxon>Eukaryota</taxon>
        <taxon>Fungi</taxon>
        <taxon>Dikarya</taxon>
        <taxon>Basidiomycota</taxon>
        <taxon>Agaricomycotina</taxon>
        <taxon>Agaricomycetes</taxon>
        <taxon>Gloeophyllales</taxon>
        <taxon>Gloeophyllaceae</taxon>
        <taxon>Neolentinus</taxon>
    </lineage>
</organism>
<keyword evidence="3" id="KW-1185">Reference proteome</keyword>
<dbReference type="EMBL" id="KV425554">
    <property type="protein sequence ID" value="KZT29401.1"/>
    <property type="molecule type" value="Genomic_DNA"/>
</dbReference>
<sequence>MMTIQVLFTMAAAVCIWQSGNETWTALHTYVALGFMSGSAALQEIVEKESERAVCSGAISFLAVFVWPGFQTRNSVNWFRSSPQLAVTIIRLFHAGLTDFLCPTMLSSSPSSPLSSAPSLGRICHCMGPKTSVWFLGMLTQVLFTTAADV</sequence>
<evidence type="ECO:0000313" key="2">
    <source>
        <dbReference type="EMBL" id="KZT29401.1"/>
    </source>
</evidence>
<feature type="signal peptide" evidence="1">
    <location>
        <begin position="1"/>
        <end position="22"/>
    </location>
</feature>
<protein>
    <submittedName>
        <fullName evidence="2">Uncharacterized protein</fullName>
    </submittedName>
</protein>
<proteinExistence type="predicted"/>
<gene>
    <name evidence="2" type="ORF">NEOLEDRAFT_1238837</name>
</gene>
<dbReference type="InParanoid" id="A0A165VAC2"/>
<dbReference type="AlphaFoldDB" id="A0A165VAC2"/>
<evidence type="ECO:0000313" key="3">
    <source>
        <dbReference type="Proteomes" id="UP000076761"/>
    </source>
</evidence>
<evidence type="ECO:0000256" key="1">
    <source>
        <dbReference type="SAM" id="SignalP"/>
    </source>
</evidence>
<reference evidence="2 3" key="1">
    <citation type="journal article" date="2016" name="Mol. Biol. Evol.">
        <title>Comparative Genomics of Early-Diverging Mushroom-Forming Fungi Provides Insights into the Origins of Lignocellulose Decay Capabilities.</title>
        <authorList>
            <person name="Nagy L.G."/>
            <person name="Riley R."/>
            <person name="Tritt A."/>
            <person name="Adam C."/>
            <person name="Daum C."/>
            <person name="Floudas D."/>
            <person name="Sun H."/>
            <person name="Yadav J.S."/>
            <person name="Pangilinan J."/>
            <person name="Larsson K.H."/>
            <person name="Matsuura K."/>
            <person name="Barry K."/>
            <person name="Labutti K."/>
            <person name="Kuo R."/>
            <person name="Ohm R.A."/>
            <person name="Bhattacharya S.S."/>
            <person name="Shirouzu T."/>
            <person name="Yoshinaga Y."/>
            <person name="Martin F.M."/>
            <person name="Grigoriev I.V."/>
            <person name="Hibbett D.S."/>
        </authorList>
    </citation>
    <scope>NUCLEOTIDE SEQUENCE [LARGE SCALE GENOMIC DNA]</scope>
    <source>
        <strain evidence="2 3">HHB14362 ss-1</strain>
    </source>
</reference>
<dbReference type="OrthoDB" id="5288586at2759"/>
<name>A0A165VAC2_9AGAM</name>
<accession>A0A165VAC2</accession>
<dbReference type="Proteomes" id="UP000076761">
    <property type="component" value="Unassembled WGS sequence"/>
</dbReference>
<keyword evidence="1" id="KW-0732">Signal</keyword>